<comment type="caution">
    <text evidence="1">The sequence shown here is derived from an EMBL/GenBank/DDBJ whole genome shotgun (WGS) entry which is preliminary data.</text>
</comment>
<protein>
    <recommendedName>
        <fullName evidence="3">Reverse transcriptase zinc-binding domain-containing protein</fullName>
    </recommendedName>
</protein>
<dbReference type="OrthoDB" id="1436180at2759"/>
<evidence type="ECO:0000313" key="1">
    <source>
        <dbReference type="EMBL" id="KAF6152272.1"/>
    </source>
</evidence>
<sequence length="218" mass="24491">MRVITNAQCPMCGDSIETASHLFMECLVAKVLWGAITSKCNMVKQIGNFEDEVLWIKSLNHKELLAKILKTVLLQWFTMFGNRNDKIVYMLRNSFLSEMPLTEVLLSNHASETPPALKFMSNNITESKAKRKDTASVETTKIVFKLTISTAKNKIMHVKAGKDFVAFLFSLLTFPLGSVVKLLDLSNLYKTVEGPNLAEHMRSDRKASLLSPMVAPCF</sequence>
<accession>A0A7J7MBR3</accession>
<dbReference type="PANTHER" id="PTHR33103:SF19">
    <property type="entry name" value="OS09G0544700 PROTEIN"/>
    <property type="match status" value="1"/>
</dbReference>
<dbReference type="EMBL" id="JACGCM010001644">
    <property type="protein sequence ID" value="KAF6152272.1"/>
    <property type="molecule type" value="Genomic_DNA"/>
</dbReference>
<evidence type="ECO:0000313" key="2">
    <source>
        <dbReference type="Proteomes" id="UP000541444"/>
    </source>
</evidence>
<dbReference type="AlphaFoldDB" id="A0A7J7MBR3"/>
<reference evidence="1 2" key="1">
    <citation type="journal article" date="2020" name="IScience">
        <title>Genome Sequencing of the Endangered Kingdonia uniflora (Circaeasteraceae, Ranunculales) Reveals Potential Mechanisms of Evolutionary Specialization.</title>
        <authorList>
            <person name="Sun Y."/>
            <person name="Deng T."/>
            <person name="Zhang A."/>
            <person name="Moore M.J."/>
            <person name="Landis J.B."/>
            <person name="Lin N."/>
            <person name="Zhang H."/>
            <person name="Zhang X."/>
            <person name="Huang J."/>
            <person name="Zhang X."/>
            <person name="Sun H."/>
            <person name="Wang H."/>
        </authorList>
    </citation>
    <scope>NUCLEOTIDE SEQUENCE [LARGE SCALE GENOMIC DNA]</scope>
    <source>
        <strain evidence="1">TB1705</strain>
        <tissue evidence="1">Leaf</tissue>
    </source>
</reference>
<feature type="non-terminal residue" evidence="1">
    <location>
        <position position="1"/>
    </location>
</feature>
<dbReference type="InterPro" id="IPR007750">
    <property type="entry name" value="DUF674"/>
</dbReference>
<evidence type="ECO:0008006" key="3">
    <source>
        <dbReference type="Google" id="ProtNLM"/>
    </source>
</evidence>
<dbReference type="Pfam" id="PF05056">
    <property type="entry name" value="DUF674"/>
    <property type="match status" value="1"/>
</dbReference>
<dbReference type="Proteomes" id="UP000541444">
    <property type="component" value="Unassembled WGS sequence"/>
</dbReference>
<keyword evidence="2" id="KW-1185">Reference proteome</keyword>
<proteinExistence type="predicted"/>
<dbReference type="PANTHER" id="PTHR33103">
    <property type="entry name" value="OS01G0153900 PROTEIN"/>
    <property type="match status" value="1"/>
</dbReference>
<name>A0A7J7MBR3_9MAGN</name>
<organism evidence="1 2">
    <name type="scientific">Kingdonia uniflora</name>
    <dbReference type="NCBI Taxonomy" id="39325"/>
    <lineage>
        <taxon>Eukaryota</taxon>
        <taxon>Viridiplantae</taxon>
        <taxon>Streptophyta</taxon>
        <taxon>Embryophyta</taxon>
        <taxon>Tracheophyta</taxon>
        <taxon>Spermatophyta</taxon>
        <taxon>Magnoliopsida</taxon>
        <taxon>Ranunculales</taxon>
        <taxon>Circaeasteraceae</taxon>
        <taxon>Kingdonia</taxon>
    </lineage>
</organism>
<gene>
    <name evidence="1" type="ORF">GIB67_005926</name>
</gene>